<evidence type="ECO:0000313" key="1">
    <source>
        <dbReference type="EMBL" id="SLN64118.1"/>
    </source>
</evidence>
<dbReference type="EMBL" id="FWFX01000012">
    <property type="protein sequence ID" value="SLN64118.1"/>
    <property type="molecule type" value="Genomic_DNA"/>
</dbReference>
<organism evidence="1 2">
    <name type="scientific">Roseovarius albus</name>
    <dbReference type="NCBI Taxonomy" id="1247867"/>
    <lineage>
        <taxon>Bacteria</taxon>
        <taxon>Pseudomonadati</taxon>
        <taxon>Pseudomonadota</taxon>
        <taxon>Alphaproteobacteria</taxon>
        <taxon>Rhodobacterales</taxon>
        <taxon>Roseobacteraceae</taxon>
        <taxon>Roseovarius</taxon>
    </lineage>
</organism>
<evidence type="ECO:0000313" key="2">
    <source>
        <dbReference type="Proteomes" id="UP000193061"/>
    </source>
</evidence>
<keyword evidence="2" id="KW-1185">Reference proteome</keyword>
<dbReference type="RefSeq" id="WP_268808478.1">
    <property type="nucleotide sequence ID" value="NZ_FWFX01000012.1"/>
</dbReference>
<protein>
    <submittedName>
        <fullName evidence="1">Uncharacterized protein</fullName>
    </submittedName>
</protein>
<accession>A0A1X6ZX17</accession>
<dbReference type="AlphaFoldDB" id="A0A1X6ZX17"/>
<reference evidence="1 2" key="1">
    <citation type="submission" date="2017-03" db="EMBL/GenBank/DDBJ databases">
        <authorList>
            <person name="Afonso C.L."/>
            <person name="Miller P.J."/>
            <person name="Scott M.A."/>
            <person name="Spackman E."/>
            <person name="Goraichik I."/>
            <person name="Dimitrov K.M."/>
            <person name="Suarez D.L."/>
            <person name="Swayne D.E."/>
        </authorList>
    </citation>
    <scope>NUCLEOTIDE SEQUENCE [LARGE SCALE GENOMIC DNA]</scope>
    <source>
        <strain evidence="1 2">CECT 7450</strain>
    </source>
</reference>
<sequence>MSIRTPETRKRQERRIRWTHGLSSSHAALIAALVYGEVSS</sequence>
<proteinExistence type="predicted"/>
<dbReference type="Proteomes" id="UP000193061">
    <property type="component" value="Unassembled WGS sequence"/>
</dbReference>
<name>A0A1X6ZX17_9RHOB</name>
<gene>
    <name evidence="1" type="ORF">ROA7450_03382</name>
</gene>